<dbReference type="PANTHER" id="PTHR35936">
    <property type="entry name" value="MEMBRANE-BOUND LYTIC MUREIN TRANSGLYCOSYLASE F"/>
    <property type="match status" value="1"/>
</dbReference>
<dbReference type="Proteomes" id="UP000051497">
    <property type="component" value="Unassembled WGS sequence"/>
</dbReference>
<name>A0A0Q9YYS4_9GAMM</name>
<feature type="domain" description="Ionotropic glutamate receptor C-terminal" evidence="6">
    <location>
        <begin position="32"/>
        <end position="247"/>
    </location>
</feature>
<evidence type="ECO:0000313" key="7">
    <source>
        <dbReference type="EMBL" id="KRG22714.1"/>
    </source>
</evidence>
<dbReference type="Pfam" id="PF00497">
    <property type="entry name" value="SBP_bac_3"/>
    <property type="match status" value="1"/>
</dbReference>
<dbReference type="RefSeq" id="WP_075064899.1">
    <property type="nucleotide sequence ID" value="NZ_LKAJ02000001.1"/>
</dbReference>
<gene>
    <name evidence="7" type="primary">artP</name>
    <name evidence="7" type="ORF">HT99x_00254</name>
    <name evidence="8" type="ORF">HT99x_010815</name>
</gene>
<sequence>MKNKLTVFLIGGLLLLIATILVGYEQSPQGKTIKFATSAEYPPFEYKVNGVLHGFDIELAQLIAKELGKEAVFEDMQFSTILPALQNGHVDAAIATITVTPERKQHFVFSDTYHFDSIAVVFKESQAIKNKTELTGKKIGCQLGSVMEIWLKNNGYATQIIAVDNNNLAIEALKAGHVDVVLMDGVQGQTFSQKNKQLSYQIIEKAESGYAVAFQKHSPLVAQINQAIDKLHQEGAIAKLEEKWLKGDLP</sequence>
<dbReference type="GO" id="GO:0016020">
    <property type="term" value="C:membrane"/>
    <property type="evidence" value="ECO:0007669"/>
    <property type="project" value="InterPro"/>
</dbReference>
<dbReference type="InterPro" id="IPR018313">
    <property type="entry name" value="SBP_3_CS"/>
</dbReference>
<dbReference type="Gene3D" id="3.40.190.10">
    <property type="entry name" value="Periplasmic binding protein-like II"/>
    <property type="match status" value="2"/>
</dbReference>
<reference evidence="8" key="3">
    <citation type="submission" date="2021-06" db="EMBL/GenBank/DDBJ databases">
        <title>Genomic Description and Analysis of Intracellular Bacteria, Candidatus Berkiella cookevillensis and Candidatus Berkiella aquae.</title>
        <authorList>
            <person name="Kidane D.T."/>
            <person name="Mehari Y.T."/>
            <person name="Rice F.C."/>
            <person name="Arivett B.A."/>
            <person name="Farone A.L."/>
            <person name="Berk S.G."/>
            <person name="Farone M.B."/>
        </authorList>
    </citation>
    <scope>NUCLEOTIDE SEQUENCE</scope>
    <source>
        <strain evidence="8">HT99</strain>
    </source>
</reference>
<dbReference type="STRING" id="295108.HT99x_00254"/>
<dbReference type="GO" id="GO:0030313">
    <property type="term" value="C:cell envelope"/>
    <property type="evidence" value="ECO:0007669"/>
    <property type="project" value="UniProtKB-SubCell"/>
</dbReference>
<feature type="domain" description="Solute-binding protein family 3/N-terminal" evidence="5">
    <location>
        <begin position="32"/>
        <end position="248"/>
    </location>
</feature>
<dbReference type="SMART" id="SM00062">
    <property type="entry name" value="PBPb"/>
    <property type="match status" value="1"/>
</dbReference>
<comment type="caution">
    <text evidence="7">The sequence shown here is derived from an EMBL/GenBank/DDBJ whole genome shotgun (WGS) entry which is preliminary data.</text>
</comment>
<evidence type="ECO:0000313" key="9">
    <source>
        <dbReference type="Proteomes" id="UP000051497"/>
    </source>
</evidence>
<comment type="similarity">
    <text evidence="2 4">Belongs to the bacterial solute-binding protein 3 family.</text>
</comment>
<dbReference type="InterPro" id="IPR001320">
    <property type="entry name" value="Iontro_rcpt_C"/>
</dbReference>
<evidence type="ECO:0000256" key="3">
    <source>
        <dbReference type="ARBA" id="ARBA00022729"/>
    </source>
</evidence>
<evidence type="ECO:0000259" key="6">
    <source>
        <dbReference type="SMART" id="SM00079"/>
    </source>
</evidence>
<evidence type="ECO:0000256" key="4">
    <source>
        <dbReference type="RuleBase" id="RU003744"/>
    </source>
</evidence>
<evidence type="ECO:0000313" key="8">
    <source>
        <dbReference type="EMBL" id="MCS5711924.1"/>
    </source>
</evidence>
<keyword evidence="9" id="KW-1185">Reference proteome</keyword>
<dbReference type="CDD" id="cd13530">
    <property type="entry name" value="PBP2_peptides_like"/>
    <property type="match status" value="1"/>
</dbReference>
<dbReference type="SUPFAM" id="SSF53850">
    <property type="entry name" value="Periplasmic binding protein-like II"/>
    <property type="match status" value="1"/>
</dbReference>
<evidence type="ECO:0000259" key="5">
    <source>
        <dbReference type="SMART" id="SM00062"/>
    </source>
</evidence>
<protein>
    <submittedName>
        <fullName evidence="8">ABC transporter substrate-binding protein</fullName>
    </submittedName>
    <submittedName>
        <fullName evidence="7">Arginine-binding extracellular protein ArtP</fullName>
    </submittedName>
</protein>
<dbReference type="EMBL" id="LKAJ01000001">
    <property type="protein sequence ID" value="KRG22714.1"/>
    <property type="molecule type" value="Genomic_DNA"/>
</dbReference>
<dbReference type="PATRIC" id="fig|1590043.3.peg.257"/>
<dbReference type="PANTHER" id="PTHR35936:SF17">
    <property type="entry name" value="ARGININE-BINDING EXTRACELLULAR PROTEIN ARTP"/>
    <property type="match status" value="1"/>
</dbReference>
<evidence type="ECO:0000256" key="1">
    <source>
        <dbReference type="ARBA" id="ARBA00004196"/>
    </source>
</evidence>
<keyword evidence="3" id="KW-0732">Signal</keyword>
<reference evidence="8" key="2">
    <citation type="journal article" date="2016" name="Genome Announc.">
        <title>Draft Genome Sequences of Two Novel Amoeba-Resistant Intranuclear Bacteria, 'Candidatus Berkiella cookevillensis' and 'Candidatus Berkiella aquae'.</title>
        <authorList>
            <person name="Mehari Y.T."/>
            <person name="Arivett B.A."/>
            <person name="Farone A.L."/>
            <person name="Gunderson J.H."/>
            <person name="Farone M.B."/>
        </authorList>
    </citation>
    <scope>NUCLEOTIDE SEQUENCE</scope>
    <source>
        <strain evidence="8">HT99</strain>
    </source>
</reference>
<reference evidence="7" key="1">
    <citation type="submission" date="2015-09" db="EMBL/GenBank/DDBJ databases">
        <title>Draft Genome Sequences of Two Novel Amoeba-resistant Intranuclear Bacteria, Candidatus Berkiella cookevillensis and Candidatus Berkiella aquae.</title>
        <authorList>
            <person name="Mehari Y.T."/>
            <person name="Arivett B.A."/>
            <person name="Farone A.L."/>
            <person name="Gunderson J.H."/>
            <person name="Farone M.B."/>
        </authorList>
    </citation>
    <scope>NUCLEOTIDE SEQUENCE [LARGE SCALE GENOMIC DNA]</scope>
    <source>
        <strain evidence="7">HT99</strain>
    </source>
</reference>
<proteinExistence type="inferred from homology"/>
<dbReference type="GO" id="GO:0015276">
    <property type="term" value="F:ligand-gated monoatomic ion channel activity"/>
    <property type="evidence" value="ECO:0007669"/>
    <property type="project" value="InterPro"/>
</dbReference>
<dbReference type="EMBL" id="LKAJ02000001">
    <property type="protein sequence ID" value="MCS5711924.1"/>
    <property type="molecule type" value="Genomic_DNA"/>
</dbReference>
<dbReference type="PROSITE" id="PS01039">
    <property type="entry name" value="SBP_BACTERIAL_3"/>
    <property type="match status" value="1"/>
</dbReference>
<dbReference type="AlphaFoldDB" id="A0A0Q9YYS4"/>
<dbReference type="InterPro" id="IPR001638">
    <property type="entry name" value="Solute-binding_3/MltF_N"/>
</dbReference>
<dbReference type="OrthoDB" id="9768183at2"/>
<evidence type="ECO:0000256" key="2">
    <source>
        <dbReference type="ARBA" id="ARBA00010333"/>
    </source>
</evidence>
<dbReference type="SMART" id="SM00079">
    <property type="entry name" value="PBPe"/>
    <property type="match status" value="1"/>
</dbReference>
<comment type="subcellular location">
    <subcellularLocation>
        <location evidence="1">Cell envelope</location>
    </subcellularLocation>
</comment>
<organism evidence="7">
    <name type="scientific">Candidatus Berkiella aquae</name>
    <dbReference type="NCBI Taxonomy" id="295108"/>
    <lineage>
        <taxon>Bacteria</taxon>
        <taxon>Pseudomonadati</taxon>
        <taxon>Pseudomonadota</taxon>
        <taxon>Gammaproteobacteria</taxon>
        <taxon>Candidatus Berkiellales</taxon>
        <taxon>Candidatus Berkiellaceae</taxon>
        <taxon>Candidatus Berkiella</taxon>
    </lineage>
</organism>
<accession>A0A0Q9YYS4</accession>